<protein>
    <submittedName>
        <fullName evidence="2">Uncharacterized protein</fullName>
    </submittedName>
</protein>
<comment type="caution">
    <text evidence="2">The sequence shown here is derived from an EMBL/GenBank/DDBJ whole genome shotgun (WGS) entry which is preliminary data.</text>
</comment>
<dbReference type="AlphaFoldDB" id="A0A8H7TLX9"/>
<dbReference type="EMBL" id="JADCTT010000005">
    <property type="protein sequence ID" value="KAF9752181.1"/>
    <property type="molecule type" value="Genomic_DNA"/>
</dbReference>
<reference evidence="2" key="1">
    <citation type="submission" date="2020-10" db="EMBL/GenBank/DDBJ databases">
        <title>High-Quality Genome Resource of Clonostachys rosea strain S41 by Oxford Nanopore Long-Read Sequencing.</title>
        <authorList>
            <person name="Wang H."/>
        </authorList>
    </citation>
    <scope>NUCLEOTIDE SEQUENCE</scope>
    <source>
        <strain evidence="2">S41</strain>
    </source>
</reference>
<organism evidence="2 3">
    <name type="scientific">Bionectria ochroleuca</name>
    <name type="common">Gliocladium roseum</name>
    <dbReference type="NCBI Taxonomy" id="29856"/>
    <lineage>
        <taxon>Eukaryota</taxon>
        <taxon>Fungi</taxon>
        <taxon>Dikarya</taxon>
        <taxon>Ascomycota</taxon>
        <taxon>Pezizomycotina</taxon>
        <taxon>Sordariomycetes</taxon>
        <taxon>Hypocreomycetidae</taxon>
        <taxon>Hypocreales</taxon>
        <taxon>Bionectriaceae</taxon>
        <taxon>Clonostachys</taxon>
    </lineage>
</organism>
<name>A0A8H7TLX9_BIOOC</name>
<dbReference type="Proteomes" id="UP000616885">
    <property type="component" value="Unassembled WGS sequence"/>
</dbReference>
<feature type="compositionally biased region" description="Polar residues" evidence="1">
    <location>
        <begin position="25"/>
        <end position="43"/>
    </location>
</feature>
<proteinExistence type="predicted"/>
<evidence type="ECO:0000313" key="3">
    <source>
        <dbReference type="Proteomes" id="UP000616885"/>
    </source>
</evidence>
<gene>
    <name evidence="2" type="ORF">IM811_013975</name>
</gene>
<accession>A0A8H7TLX9</accession>
<evidence type="ECO:0000313" key="2">
    <source>
        <dbReference type="EMBL" id="KAF9752181.1"/>
    </source>
</evidence>
<evidence type="ECO:0000256" key="1">
    <source>
        <dbReference type="SAM" id="MobiDB-lite"/>
    </source>
</evidence>
<feature type="region of interest" description="Disordered" evidence="1">
    <location>
        <begin position="1"/>
        <end position="55"/>
    </location>
</feature>
<sequence>MATYRKLKSGEKTLPSLLPAGRQGRVSTPRSKLLHQNHQTNLGQEREKEGGHGKSQNAYLVLGLQLWSQPGQVSPEFQALSTSPVTESLLILRGISSLLPVPLPTPASPHTLSFLG</sequence>